<accession>A0A3P7Q0D1</accession>
<dbReference type="OrthoDB" id="413520at2759"/>
<evidence type="ECO:0000313" key="1">
    <source>
        <dbReference type="EMBL" id="VDN25392.1"/>
    </source>
</evidence>
<dbReference type="AlphaFoldDB" id="A0A3P7Q0D1"/>
<sequence length="113" mass="12736">MTDDYIPAGWQHSFDLLFGADCLFHRETHRGLLCTLDRLLSRTPGAVCLFVAPPRSGSLLAFHDLVAQHSTDLHLSCLRLEPLEAFPTIAPVMQYLNTDTDRLVPHLILIQRT</sequence>
<name>A0A3P7Q0D1_DIBLA</name>
<evidence type="ECO:0008006" key="3">
    <source>
        <dbReference type="Google" id="ProtNLM"/>
    </source>
</evidence>
<dbReference type="InterPro" id="IPR029063">
    <property type="entry name" value="SAM-dependent_MTases_sf"/>
</dbReference>
<dbReference type="EMBL" id="UYRU01075064">
    <property type="protein sequence ID" value="VDN25392.1"/>
    <property type="molecule type" value="Genomic_DNA"/>
</dbReference>
<reference evidence="1 2" key="1">
    <citation type="submission" date="2018-11" db="EMBL/GenBank/DDBJ databases">
        <authorList>
            <consortium name="Pathogen Informatics"/>
        </authorList>
    </citation>
    <scope>NUCLEOTIDE SEQUENCE [LARGE SCALE GENOMIC DNA]</scope>
</reference>
<keyword evidence="2" id="KW-1185">Reference proteome</keyword>
<proteinExistence type="predicted"/>
<dbReference type="Proteomes" id="UP000281553">
    <property type="component" value="Unassembled WGS sequence"/>
</dbReference>
<organism evidence="1 2">
    <name type="scientific">Dibothriocephalus latus</name>
    <name type="common">Fish tapeworm</name>
    <name type="synonym">Diphyllobothrium latum</name>
    <dbReference type="NCBI Taxonomy" id="60516"/>
    <lineage>
        <taxon>Eukaryota</taxon>
        <taxon>Metazoa</taxon>
        <taxon>Spiralia</taxon>
        <taxon>Lophotrochozoa</taxon>
        <taxon>Platyhelminthes</taxon>
        <taxon>Cestoda</taxon>
        <taxon>Eucestoda</taxon>
        <taxon>Diphyllobothriidea</taxon>
        <taxon>Diphyllobothriidae</taxon>
        <taxon>Dibothriocephalus</taxon>
    </lineage>
</organism>
<gene>
    <name evidence="1" type="ORF">DILT_LOCUS14610</name>
</gene>
<evidence type="ECO:0000313" key="2">
    <source>
        <dbReference type="Proteomes" id="UP000281553"/>
    </source>
</evidence>
<dbReference type="Gene3D" id="3.40.50.150">
    <property type="entry name" value="Vaccinia Virus protein VP39"/>
    <property type="match status" value="1"/>
</dbReference>
<protein>
    <recommendedName>
        <fullName evidence="3">Calmodulin-lysine N-methyltransferase</fullName>
    </recommendedName>
</protein>